<keyword evidence="1" id="KW-0732">Signal</keyword>
<feature type="chain" id="PRO_5025672958" description="Secreted protein" evidence="1">
    <location>
        <begin position="24"/>
        <end position="86"/>
    </location>
</feature>
<dbReference type="AlphaFoldDB" id="A0A699Z1C0"/>
<name>A0A699Z1C0_HAELA</name>
<organism evidence="2 3">
    <name type="scientific">Haematococcus lacustris</name>
    <name type="common">Green alga</name>
    <name type="synonym">Haematococcus pluvialis</name>
    <dbReference type="NCBI Taxonomy" id="44745"/>
    <lineage>
        <taxon>Eukaryota</taxon>
        <taxon>Viridiplantae</taxon>
        <taxon>Chlorophyta</taxon>
        <taxon>core chlorophytes</taxon>
        <taxon>Chlorophyceae</taxon>
        <taxon>CS clade</taxon>
        <taxon>Chlamydomonadales</taxon>
        <taxon>Haematococcaceae</taxon>
        <taxon>Haematococcus</taxon>
    </lineage>
</organism>
<comment type="caution">
    <text evidence="2">The sequence shown here is derived from an EMBL/GenBank/DDBJ whole genome shotgun (WGS) entry which is preliminary data.</text>
</comment>
<reference evidence="2 3" key="1">
    <citation type="submission" date="2020-02" db="EMBL/GenBank/DDBJ databases">
        <title>Draft genome sequence of Haematococcus lacustris strain NIES-144.</title>
        <authorList>
            <person name="Morimoto D."/>
            <person name="Nakagawa S."/>
            <person name="Yoshida T."/>
            <person name="Sawayama S."/>
        </authorList>
    </citation>
    <scope>NUCLEOTIDE SEQUENCE [LARGE SCALE GENOMIC DNA]</scope>
    <source>
        <strain evidence="2 3">NIES-144</strain>
    </source>
</reference>
<keyword evidence="3" id="KW-1185">Reference proteome</keyword>
<evidence type="ECO:0000313" key="2">
    <source>
        <dbReference type="EMBL" id="GFH13328.1"/>
    </source>
</evidence>
<evidence type="ECO:0000313" key="3">
    <source>
        <dbReference type="Proteomes" id="UP000485058"/>
    </source>
</evidence>
<evidence type="ECO:0008006" key="4">
    <source>
        <dbReference type="Google" id="ProtNLM"/>
    </source>
</evidence>
<sequence length="86" mass="8871">MAPPQPTTWLGLVPREVLLAVLAQGCVQQGAGSGATHPAAVQVAGQSCALGHEAKVRELPPATPLQGAQRLAWLHPQLVPRARATA</sequence>
<gene>
    <name evidence="2" type="ORF">HaLaN_09193</name>
</gene>
<protein>
    <recommendedName>
        <fullName evidence="4">Secreted protein</fullName>
    </recommendedName>
</protein>
<feature type="signal peptide" evidence="1">
    <location>
        <begin position="1"/>
        <end position="23"/>
    </location>
</feature>
<dbReference type="EMBL" id="BLLF01000599">
    <property type="protein sequence ID" value="GFH13328.1"/>
    <property type="molecule type" value="Genomic_DNA"/>
</dbReference>
<dbReference type="Proteomes" id="UP000485058">
    <property type="component" value="Unassembled WGS sequence"/>
</dbReference>
<evidence type="ECO:0000256" key="1">
    <source>
        <dbReference type="SAM" id="SignalP"/>
    </source>
</evidence>
<proteinExistence type="predicted"/>
<accession>A0A699Z1C0</accession>